<feature type="non-terminal residue" evidence="1">
    <location>
        <position position="1"/>
    </location>
</feature>
<feature type="non-terminal residue" evidence="1">
    <location>
        <position position="71"/>
    </location>
</feature>
<proteinExistence type="predicted"/>
<dbReference type="EMBL" id="JAUEPU010000028">
    <property type="protein sequence ID" value="KAK0492700.1"/>
    <property type="molecule type" value="Genomic_DNA"/>
</dbReference>
<organism evidence="1 2">
    <name type="scientific">Armillaria luteobubalina</name>
    <dbReference type="NCBI Taxonomy" id="153913"/>
    <lineage>
        <taxon>Eukaryota</taxon>
        <taxon>Fungi</taxon>
        <taxon>Dikarya</taxon>
        <taxon>Basidiomycota</taxon>
        <taxon>Agaricomycotina</taxon>
        <taxon>Agaricomycetes</taxon>
        <taxon>Agaricomycetidae</taxon>
        <taxon>Agaricales</taxon>
        <taxon>Marasmiineae</taxon>
        <taxon>Physalacriaceae</taxon>
        <taxon>Armillaria</taxon>
    </lineage>
</organism>
<reference evidence="1" key="1">
    <citation type="submission" date="2023-06" db="EMBL/GenBank/DDBJ databases">
        <authorList>
            <consortium name="Lawrence Berkeley National Laboratory"/>
            <person name="Ahrendt S."/>
            <person name="Sahu N."/>
            <person name="Indic B."/>
            <person name="Wong-Bajracharya J."/>
            <person name="Merenyi Z."/>
            <person name="Ke H.-M."/>
            <person name="Monk M."/>
            <person name="Kocsube S."/>
            <person name="Drula E."/>
            <person name="Lipzen A."/>
            <person name="Balint B."/>
            <person name="Henrissat B."/>
            <person name="Andreopoulos B."/>
            <person name="Martin F.M."/>
            <person name="Harder C.B."/>
            <person name="Rigling D."/>
            <person name="Ford K.L."/>
            <person name="Foster G.D."/>
            <person name="Pangilinan J."/>
            <person name="Papanicolaou A."/>
            <person name="Barry K."/>
            <person name="LaButti K."/>
            <person name="Viragh M."/>
            <person name="Koriabine M."/>
            <person name="Yan M."/>
            <person name="Riley R."/>
            <person name="Champramary S."/>
            <person name="Plett K.L."/>
            <person name="Tsai I.J."/>
            <person name="Slot J."/>
            <person name="Sipos G."/>
            <person name="Plett J."/>
            <person name="Nagy L.G."/>
            <person name="Grigoriev I.V."/>
        </authorList>
    </citation>
    <scope>NUCLEOTIDE SEQUENCE</scope>
    <source>
        <strain evidence="1">HWK02</strain>
    </source>
</reference>
<accession>A0AA39PY51</accession>
<gene>
    <name evidence="1" type="ORF">EDD18DRAFT_1011511</name>
</gene>
<protein>
    <submittedName>
        <fullName evidence="1">Uncharacterized protein</fullName>
    </submittedName>
</protein>
<dbReference type="AlphaFoldDB" id="A0AA39PY51"/>
<evidence type="ECO:0000313" key="2">
    <source>
        <dbReference type="Proteomes" id="UP001175228"/>
    </source>
</evidence>
<evidence type="ECO:0000313" key="1">
    <source>
        <dbReference type="EMBL" id="KAK0492700.1"/>
    </source>
</evidence>
<sequence length="71" mass="8392">EFEDIYVERRSDQLHFIRQSVHSPNHLPREVSRIGPGIIYSQWPIERTFGNIEEEVKQHSNAFANMTQRGI</sequence>
<dbReference type="Proteomes" id="UP001175228">
    <property type="component" value="Unassembled WGS sequence"/>
</dbReference>
<keyword evidence="2" id="KW-1185">Reference proteome</keyword>
<comment type="caution">
    <text evidence="1">The sequence shown here is derived from an EMBL/GenBank/DDBJ whole genome shotgun (WGS) entry which is preliminary data.</text>
</comment>
<name>A0AA39PY51_9AGAR</name>